<dbReference type="EMBL" id="LR798378">
    <property type="protein sequence ID" value="CAB5227725.1"/>
    <property type="molecule type" value="Genomic_DNA"/>
</dbReference>
<dbReference type="EMBL" id="LR797021">
    <property type="protein sequence ID" value="CAB4181945.1"/>
    <property type="molecule type" value="Genomic_DNA"/>
</dbReference>
<dbReference type="EMBL" id="LR796860">
    <property type="protein sequence ID" value="CAB4170536.1"/>
    <property type="molecule type" value="Genomic_DNA"/>
</dbReference>
<evidence type="ECO:0000313" key="5">
    <source>
        <dbReference type="EMBL" id="CAB4210843.1"/>
    </source>
</evidence>
<evidence type="ECO:0000313" key="7">
    <source>
        <dbReference type="EMBL" id="CAB5227725.1"/>
    </source>
</evidence>
<evidence type="ECO:0000313" key="6">
    <source>
        <dbReference type="EMBL" id="CAB4222676.1"/>
    </source>
</evidence>
<evidence type="ECO:0000313" key="1">
    <source>
        <dbReference type="EMBL" id="CAB4170536.1"/>
    </source>
</evidence>
<evidence type="ECO:0000313" key="4">
    <source>
        <dbReference type="EMBL" id="CAB4190389.1"/>
    </source>
</evidence>
<dbReference type="EMBL" id="LR797518">
    <property type="protein sequence ID" value="CAB4222676.1"/>
    <property type="molecule type" value="Genomic_DNA"/>
</dbReference>
<organism evidence="7">
    <name type="scientific">uncultured Caudovirales phage</name>
    <dbReference type="NCBI Taxonomy" id="2100421"/>
    <lineage>
        <taxon>Viruses</taxon>
        <taxon>Duplodnaviria</taxon>
        <taxon>Heunggongvirae</taxon>
        <taxon>Uroviricota</taxon>
        <taxon>Caudoviricetes</taxon>
        <taxon>Peduoviridae</taxon>
        <taxon>Maltschvirus</taxon>
        <taxon>Maltschvirus maltsch</taxon>
    </lineage>
</organism>
<dbReference type="EMBL" id="LR797157">
    <property type="protein sequence ID" value="CAB4190389.1"/>
    <property type="molecule type" value="Genomic_DNA"/>
</dbReference>
<gene>
    <name evidence="3" type="ORF">UFOVP1065_86</name>
    <name evidence="4" type="ORF">UFOVP1198_55</name>
    <name evidence="5" type="ORF">UFOVP1418_47</name>
    <name evidence="7" type="ORF">UFOVP1524_103</name>
    <name evidence="6" type="ORF">UFOVP1651_103</name>
    <name evidence="1" type="ORF">UFOVP908_81</name>
    <name evidence="2" type="ORF">UFOVP990_55</name>
</gene>
<dbReference type="EMBL" id="LR797369">
    <property type="protein sequence ID" value="CAB4210843.1"/>
    <property type="molecule type" value="Genomic_DNA"/>
</dbReference>
<evidence type="ECO:0000313" key="2">
    <source>
        <dbReference type="EMBL" id="CAB4176670.1"/>
    </source>
</evidence>
<dbReference type="EMBL" id="LR796945">
    <property type="protein sequence ID" value="CAB4176670.1"/>
    <property type="molecule type" value="Genomic_DNA"/>
</dbReference>
<name>A0A6J7XA86_9CAUD</name>
<evidence type="ECO:0000313" key="3">
    <source>
        <dbReference type="EMBL" id="CAB4181945.1"/>
    </source>
</evidence>
<accession>A0A6J7XA86</accession>
<protein>
    <submittedName>
        <fullName evidence="7">Uncharacterized protein</fullName>
    </submittedName>
</protein>
<reference evidence="7" key="1">
    <citation type="submission" date="2020-05" db="EMBL/GenBank/DDBJ databases">
        <authorList>
            <person name="Chiriac C."/>
            <person name="Salcher M."/>
            <person name="Ghai R."/>
            <person name="Kavagutti S V."/>
        </authorList>
    </citation>
    <scope>NUCLEOTIDE SEQUENCE</scope>
</reference>
<sequence>MPYKEVWVDEEDLDSFEDDDLIEELEGRGYLITKKSEDHLDQEIEDVVWHFKNGRKKDALIVLERIYPELYGLSRLI</sequence>
<proteinExistence type="predicted"/>